<evidence type="ECO:0008006" key="10">
    <source>
        <dbReference type="Google" id="ProtNLM"/>
    </source>
</evidence>
<feature type="transmembrane region" description="Helical" evidence="7">
    <location>
        <begin position="301"/>
        <end position="321"/>
    </location>
</feature>
<evidence type="ECO:0000256" key="1">
    <source>
        <dbReference type="ARBA" id="ARBA00004141"/>
    </source>
</evidence>
<feature type="transmembrane region" description="Helical" evidence="7">
    <location>
        <begin position="122"/>
        <end position="144"/>
    </location>
</feature>
<evidence type="ECO:0000256" key="2">
    <source>
        <dbReference type="ARBA" id="ARBA00022448"/>
    </source>
</evidence>
<sequence>MPAAPVHTTTTLLLVVGMLVSGVCNTILNKYQDMQCVEFCDDPDPTKRRYFEQPVWQTLNMFVGETAVMFVYLYQVYRRRRQSYEAIPPSANNQLDAAQLVDDVDHEVDKQKHREPLEGRKALLFWIPTLCDMTATTIMNVGLLFTSASIYQMLRGAVVIFTGIFSYFFLNRRLRLFEWFALGMVVTGVAIVGLSSLIFPQKKPSETNGDIGSTDEAFDIMSLVGVVLVLGAQLFTASQFVIEEKILRRYHVTPVKAVGLEGSFGLVSVLGALPLLHVFFGKHHESFDMEQGFHDFFDVPTVWKTGIAIAISIAFFNWFGLAITSRISATARSTIDTCRTLFIWMVSLYLGWEQFSWIQVIGFAVLVTGTFYFNGVIRYPFASDEELERIETEHAPLLQDDRNSLNESRD</sequence>
<dbReference type="InterPro" id="IPR012404">
    <property type="entry name" value="UCP036436"/>
</dbReference>
<evidence type="ECO:0000256" key="7">
    <source>
        <dbReference type="SAM" id="Phobius"/>
    </source>
</evidence>
<keyword evidence="6 7" id="KW-0472">Membrane</keyword>
<dbReference type="EMBL" id="JAEPRB010000048">
    <property type="protein sequence ID" value="KAG2224149.1"/>
    <property type="molecule type" value="Genomic_DNA"/>
</dbReference>
<reference evidence="8 9" key="1">
    <citation type="submission" date="2020-12" db="EMBL/GenBank/DDBJ databases">
        <title>Metabolic potential, ecology and presence of endohyphal bacteria is reflected in genomic diversity of Mucoromycotina.</title>
        <authorList>
            <person name="Muszewska A."/>
            <person name="Okrasinska A."/>
            <person name="Steczkiewicz K."/>
            <person name="Drgas O."/>
            <person name="Orlowska M."/>
            <person name="Perlinska-Lenart U."/>
            <person name="Aleksandrzak-Piekarczyk T."/>
            <person name="Szatraj K."/>
            <person name="Zielenkiewicz U."/>
            <person name="Pilsyk S."/>
            <person name="Malc E."/>
            <person name="Mieczkowski P."/>
            <person name="Kruszewska J.S."/>
            <person name="Biernat P."/>
            <person name="Pawlowska J."/>
        </authorList>
    </citation>
    <scope>NUCLEOTIDE SEQUENCE [LARGE SCALE GENOMIC DNA]</scope>
    <source>
        <strain evidence="8 9">CBS 142.35</strain>
    </source>
</reference>
<dbReference type="Pfam" id="PF08449">
    <property type="entry name" value="UAA"/>
    <property type="match status" value="1"/>
</dbReference>
<keyword evidence="9" id="KW-1185">Reference proteome</keyword>
<dbReference type="GO" id="GO:0016020">
    <property type="term" value="C:membrane"/>
    <property type="evidence" value="ECO:0007669"/>
    <property type="project" value="UniProtKB-SubCell"/>
</dbReference>
<dbReference type="OrthoDB" id="29773at2759"/>
<protein>
    <recommendedName>
        <fullName evidence="10">Integral membrane protein</fullName>
    </recommendedName>
</protein>
<comment type="subcellular location">
    <subcellularLocation>
        <location evidence="1">Membrane</location>
        <topology evidence="1">Multi-pass membrane protein</topology>
    </subcellularLocation>
</comment>
<dbReference type="Proteomes" id="UP000646827">
    <property type="component" value="Unassembled WGS sequence"/>
</dbReference>
<feature type="transmembrane region" description="Helical" evidence="7">
    <location>
        <begin position="55"/>
        <end position="74"/>
    </location>
</feature>
<name>A0A8H7S7F7_9FUNG</name>
<comment type="caution">
    <text evidence="8">The sequence shown here is derived from an EMBL/GenBank/DDBJ whole genome shotgun (WGS) entry which is preliminary data.</text>
</comment>
<evidence type="ECO:0000313" key="8">
    <source>
        <dbReference type="EMBL" id="KAG2224149.1"/>
    </source>
</evidence>
<dbReference type="GO" id="GO:0055085">
    <property type="term" value="P:transmembrane transport"/>
    <property type="evidence" value="ECO:0007669"/>
    <property type="project" value="InterPro"/>
</dbReference>
<dbReference type="InterPro" id="IPR037185">
    <property type="entry name" value="EmrE-like"/>
</dbReference>
<dbReference type="AlphaFoldDB" id="A0A8H7S7F7"/>
<feature type="transmembrane region" description="Helical" evidence="7">
    <location>
        <begin position="12"/>
        <end position="28"/>
    </location>
</feature>
<keyword evidence="3" id="KW-0762">Sugar transport</keyword>
<feature type="transmembrane region" description="Helical" evidence="7">
    <location>
        <begin position="357"/>
        <end position="377"/>
    </location>
</feature>
<evidence type="ECO:0000256" key="6">
    <source>
        <dbReference type="ARBA" id="ARBA00023136"/>
    </source>
</evidence>
<gene>
    <name evidence="8" type="ORF">INT45_000164</name>
</gene>
<dbReference type="PANTHER" id="PTHR13146:SF0">
    <property type="entry name" value="SOLUTE CARRIER FAMILY 35 MEMBER F6"/>
    <property type="match status" value="1"/>
</dbReference>
<accession>A0A8H7S7F7</accession>
<keyword evidence="2" id="KW-0813">Transport</keyword>
<evidence type="ECO:0000256" key="3">
    <source>
        <dbReference type="ARBA" id="ARBA00022597"/>
    </source>
</evidence>
<dbReference type="InterPro" id="IPR013657">
    <property type="entry name" value="SCL35B1-4/HUT1"/>
</dbReference>
<feature type="transmembrane region" description="Helical" evidence="7">
    <location>
        <begin position="177"/>
        <end position="200"/>
    </location>
</feature>
<organism evidence="8 9">
    <name type="scientific">Circinella minor</name>
    <dbReference type="NCBI Taxonomy" id="1195481"/>
    <lineage>
        <taxon>Eukaryota</taxon>
        <taxon>Fungi</taxon>
        <taxon>Fungi incertae sedis</taxon>
        <taxon>Mucoromycota</taxon>
        <taxon>Mucoromycotina</taxon>
        <taxon>Mucoromycetes</taxon>
        <taxon>Mucorales</taxon>
        <taxon>Lichtheimiaceae</taxon>
        <taxon>Circinella</taxon>
    </lineage>
</organism>
<evidence type="ECO:0000256" key="4">
    <source>
        <dbReference type="ARBA" id="ARBA00022692"/>
    </source>
</evidence>
<proteinExistence type="predicted"/>
<keyword evidence="4 7" id="KW-0812">Transmembrane</keyword>
<feature type="transmembrane region" description="Helical" evidence="7">
    <location>
        <begin position="220"/>
        <end position="242"/>
    </location>
</feature>
<dbReference type="SUPFAM" id="SSF103481">
    <property type="entry name" value="Multidrug resistance efflux transporter EmrE"/>
    <property type="match status" value="1"/>
</dbReference>
<dbReference type="PIRSF" id="PIRSF036436">
    <property type="entry name" value="UCP036436"/>
    <property type="match status" value="1"/>
</dbReference>
<keyword evidence="5 7" id="KW-1133">Transmembrane helix</keyword>
<feature type="transmembrane region" description="Helical" evidence="7">
    <location>
        <begin position="150"/>
        <end position="170"/>
    </location>
</feature>
<evidence type="ECO:0000256" key="5">
    <source>
        <dbReference type="ARBA" id="ARBA00022989"/>
    </source>
</evidence>
<evidence type="ECO:0000313" key="9">
    <source>
        <dbReference type="Proteomes" id="UP000646827"/>
    </source>
</evidence>
<dbReference type="PANTHER" id="PTHR13146">
    <property type="match status" value="1"/>
</dbReference>
<feature type="transmembrane region" description="Helical" evidence="7">
    <location>
        <begin position="263"/>
        <end position="281"/>
    </location>
</feature>